<evidence type="ECO:0008006" key="3">
    <source>
        <dbReference type="Google" id="ProtNLM"/>
    </source>
</evidence>
<dbReference type="EMBL" id="CADCVT010000331">
    <property type="protein sequence ID" value="CAA9522482.1"/>
    <property type="molecule type" value="Genomic_DNA"/>
</dbReference>
<reference evidence="2" key="1">
    <citation type="submission" date="2020-02" db="EMBL/GenBank/DDBJ databases">
        <authorList>
            <person name="Meier V. D."/>
        </authorList>
    </citation>
    <scope>NUCLEOTIDE SEQUENCE</scope>
    <source>
        <strain evidence="2">AVDCRST_MAG85</strain>
    </source>
</reference>
<sequence length="320" mass="35740">MVPGVVHPRSVYWRRRAVAIAILVALVALPFVAFGRGGDEPSASDDTARAPETRRDEPTPIELPRGGRRIFPDFRVVGFYGAPQDDELGVLGIGKPSTVARKLERVAKAYARKTRPALPAFELLATVAAADPGADGKYILRQDDATIERYLKAARRAKALLVLDIQPGHADFMTEARKLEKWLREPDVSLALDPEWHTPGATPGSVIGSVSAEKVNEVGAWLSGIVRERRLPEKLYVLHQFTADMIKNKERVKKYPGLAVTFNVDGFGDRPNKRSKYNAFTREAVRFHDGFKLFYREDTNLMKPRQVLALQPPPDFVVYE</sequence>
<dbReference type="AlphaFoldDB" id="A0A6J4TG94"/>
<evidence type="ECO:0000313" key="2">
    <source>
        <dbReference type="EMBL" id="CAA9522482.1"/>
    </source>
</evidence>
<evidence type="ECO:0000256" key="1">
    <source>
        <dbReference type="SAM" id="MobiDB-lite"/>
    </source>
</evidence>
<feature type="compositionally biased region" description="Basic and acidic residues" evidence="1">
    <location>
        <begin position="46"/>
        <end position="58"/>
    </location>
</feature>
<name>A0A6J4TG94_9ACTN</name>
<accession>A0A6J4TG94</accession>
<protein>
    <recommendedName>
        <fullName evidence="3">Lipoprotein</fullName>
    </recommendedName>
</protein>
<gene>
    <name evidence="2" type="ORF">AVDCRST_MAG85-2980</name>
</gene>
<feature type="region of interest" description="Disordered" evidence="1">
    <location>
        <begin position="39"/>
        <end position="62"/>
    </location>
</feature>
<organism evidence="2">
    <name type="scientific">uncultured Solirubrobacteraceae bacterium</name>
    <dbReference type="NCBI Taxonomy" id="1162706"/>
    <lineage>
        <taxon>Bacteria</taxon>
        <taxon>Bacillati</taxon>
        <taxon>Actinomycetota</taxon>
        <taxon>Thermoleophilia</taxon>
        <taxon>Solirubrobacterales</taxon>
        <taxon>Solirubrobacteraceae</taxon>
        <taxon>environmental samples</taxon>
    </lineage>
</organism>
<proteinExistence type="predicted"/>